<sequence length="110" mass="12487">MSNPSSYKRNILIPIDASSHSKRAFNWYLEEMMRPDDLIHFIHIVEPQYSGMSYGIGVQMQMAVDELGKALQENVEIGKNLGQDYLTLVKSLGMHAKYVLHVGTRPGEHI</sequence>
<evidence type="ECO:0000313" key="3">
    <source>
        <dbReference type="Proteomes" id="UP000784294"/>
    </source>
</evidence>
<protein>
    <recommendedName>
        <fullName evidence="1">UspA domain-containing protein</fullName>
    </recommendedName>
</protein>
<dbReference type="AlphaFoldDB" id="A0A3S5AA04"/>
<dbReference type="Proteomes" id="UP000784294">
    <property type="component" value="Unassembled WGS sequence"/>
</dbReference>
<dbReference type="Gene3D" id="3.40.50.620">
    <property type="entry name" value="HUPs"/>
    <property type="match status" value="1"/>
</dbReference>
<dbReference type="InterPro" id="IPR006016">
    <property type="entry name" value="UspA"/>
</dbReference>
<dbReference type="Pfam" id="PF00582">
    <property type="entry name" value="Usp"/>
    <property type="match status" value="1"/>
</dbReference>
<gene>
    <name evidence="2" type="ORF">PXEA_LOCUS17283</name>
</gene>
<accession>A0A3S5AA04</accession>
<organism evidence="2 3">
    <name type="scientific">Protopolystoma xenopodis</name>
    <dbReference type="NCBI Taxonomy" id="117903"/>
    <lineage>
        <taxon>Eukaryota</taxon>
        <taxon>Metazoa</taxon>
        <taxon>Spiralia</taxon>
        <taxon>Lophotrochozoa</taxon>
        <taxon>Platyhelminthes</taxon>
        <taxon>Monogenea</taxon>
        <taxon>Polyopisthocotylea</taxon>
        <taxon>Polystomatidea</taxon>
        <taxon>Polystomatidae</taxon>
        <taxon>Protopolystoma</taxon>
    </lineage>
</organism>
<dbReference type="SUPFAM" id="SSF52402">
    <property type="entry name" value="Adenine nucleotide alpha hydrolases-like"/>
    <property type="match status" value="1"/>
</dbReference>
<reference evidence="2" key="1">
    <citation type="submission" date="2018-11" db="EMBL/GenBank/DDBJ databases">
        <authorList>
            <consortium name="Pathogen Informatics"/>
        </authorList>
    </citation>
    <scope>NUCLEOTIDE SEQUENCE</scope>
</reference>
<name>A0A3S5AA04_9PLAT</name>
<dbReference type="PANTHER" id="PTHR46989">
    <property type="entry name" value="USP DOMAIN-CONTAINING PROTEIN"/>
    <property type="match status" value="1"/>
</dbReference>
<dbReference type="PANTHER" id="PTHR46989:SF3">
    <property type="entry name" value="USPA DOMAIN-CONTAINING PROTEIN"/>
    <property type="match status" value="1"/>
</dbReference>
<keyword evidence="3" id="KW-1185">Reference proteome</keyword>
<evidence type="ECO:0000313" key="2">
    <source>
        <dbReference type="EMBL" id="VEL23843.1"/>
    </source>
</evidence>
<feature type="domain" description="UspA" evidence="1">
    <location>
        <begin position="9"/>
        <end position="75"/>
    </location>
</feature>
<evidence type="ECO:0000259" key="1">
    <source>
        <dbReference type="Pfam" id="PF00582"/>
    </source>
</evidence>
<proteinExistence type="predicted"/>
<comment type="caution">
    <text evidence="2">The sequence shown here is derived from an EMBL/GenBank/DDBJ whole genome shotgun (WGS) entry which is preliminary data.</text>
</comment>
<dbReference type="OrthoDB" id="843225at2759"/>
<dbReference type="InterPro" id="IPR014729">
    <property type="entry name" value="Rossmann-like_a/b/a_fold"/>
</dbReference>
<dbReference type="EMBL" id="CAAALY010064294">
    <property type="protein sequence ID" value="VEL23843.1"/>
    <property type="molecule type" value="Genomic_DNA"/>
</dbReference>
<feature type="non-terminal residue" evidence="2">
    <location>
        <position position="110"/>
    </location>
</feature>